<keyword evidence="2" id="KW-0408">Iron</keyword>
<name>A0A9P6TCT8_9BASI</name>
<comment type="similarity">
    <text evidence="1 3">Belongs to the pirin family.</text>
</comment>
<feature type="binding site" evidence="2">
    <location>
        <position position="118"/>
    </location>
    <ligand>
        <name>Fe cation</name>
        <dbReference type="ChEBI" id="CHEBI:24875"/>
    </ligand>
</feature>
<dbReference type="CDD" id="cd02909">
    <property type="entry name" value="cupin_pirin_N"/>
    <property type="match status" value="1"/>
</dbReference>
<dbReference type="PANTHER" id="PTHR13903:SF8">
    <property type="entry name" value="PIRIN"/>
    <property type="match status" value="1"/>
</dbReference>
<evidence type="ECO:0000259" key="5">
    <source>
        <dbReference type="Pfam" id="PF05726"/>
    </source>
</evidence>
<protein>
    <recommendedName>
        <fullName evidence="8">Pirin</fullName>
    </recommendedName>
</protein>
<dbReference type="SUPFAM" id="SSF51182">
    <property type="entry name" value="RmlC-like cupins"/>
    <property type="match status" value="1"/>
</dbReference>
<keyword evidence="2" id="KW-0479">Metal-binding</keyword>
<dbReference type="Gene3D" id="2.60.120.10">
    <property type="entry name" value="Jelly Rolls"/>
    <property type="match status" value="2"/>
</dbReference>
<feature type="binding site" evidence="2">
    <location>
        <position position="74"/>
    </location>
    <ligand>
        <name>Fe cation</name>
        <dbReference type="ChEBI" id="CHEBI:24875"/>
    </ligand>
</feature>
<dbReference type="Pfam" id="PF05726">
    <property type="entry name" value="Pirin_C"/>
    <property type="match status" value="1"/>
</dbReference>
<dbReference type="AlphaFoldDB" id="A0A9P6TCT8"/>
<dbReference type="PIRSF" id="PIRSF006232">
    <property type="entry name" value="Pirin"/>
    <property type="match status" value="1"/>
</dbReference>
<reference evidence="6" key="1">
    <citation type="submission" date="2013-11" db="EMBL/GenBank/DDBJ databases">
        <title>Genome sequence of the fusiform rust pathogen reveals effectors for host alternation and coevolution with pine.</title>
        <authorList>
            <consortium name="DOE Joint Genome Institute"/>
            <person name="Smith K."/>
            <person name="Pendleton A."/>
            <person name="Kubisiak T."/>
            <person name="Anderson C."/>
            <person name="Salamov A."/>
            <person name="Aerts A."/>
            <person name="Riley R."/>
            <person name="Clum A."/>
            <person name="Lindquist E."/>
            <person name="Ence D."/>
            <person name="Campbell M."/>
            <person name="Kronenberg Z."/>
            <person name="Feau N."/>
            <person name="Dhillon B."/>
            <person name="Hamelin R."/>
            <person name="Burleigh J."/>
            <person name="Smith J."/>
            <person name="Yandell M."/>
            <person name="Nelson C."/>
            <person name="Grigoriev I."/>
            <person name="Davis J."/>
        </authorList>
    </citation>
    <scope>NUCLEOTIDE SEQUENCE</scope>
    <source>
        <strain evidence="6">G11</strain>
    </source>
</reference>
<evidence type="ECO:0000256" key="3">
    <source>
        <dbReference type="RuleBase" id="RU003457"/>
    </source>
</evidence>
<dbReference type="CDD" id="cd02247">
    <property type="entry name" value="cupin_pirin_C"/>
    <property type="match status" value="1"/>
</dbReference>
<feature type="domain" description="Pirin N-terminal" evidence="4">
    <location>
        <begin position="40"/>
        <end position="136"/>
    </location>
</feature>
<feature type="binding site" evidence="2">
    <location>
        <position position="72"/>
    </location>
    <ligand>
        <name>Fe cation</name>
        <dbReference type="ChEBI" id="CHEBI:24875"/>
    </ligand>
</feature>
<keyword evidence="7" id="KW-1185">Reference proteome</keyword>
<dbReference type="InterPro" id="IPR014710">
    <property type="entry name" value="RmlC-like_jellyroll"/>
</dbReference>
<dbReference type="InterPro" id="IPR003829">
    <property type="entry name" value="Pirin_N_dom"/>
</dbReference>
<comment type="cofactor">
    <cofactor evidence="2">
        <name>Fe cation</name>
        <dbReference type="ChEBI" id="CHEBI:24875"/>
    </cofactor>
    <text evidence="2">Binds 1 Fe cation per subunit.</text>
</comment>
<evidence type="ECO:0008006" key="8">
    <source>
        <dbReference type="Google" id="ProtNLM"/>
    </source>
</evidence>
<dbReference type="GO" id="GO:0046872">
    <property type="term" value="F:metal ion binding"/>
    <property type="evidence" value="ECO:0007669"/>
    <property type="project" value="UniProtKB-KW"/>
</dbReference>
<dbReference type="EMBL" id="MU167244">
    <property type="protein sequence ID" value="KAG0147726.1"/>
    <property type="molecule type" value="Genomic_DNA"/>
</dbReference>
<proteinExistence type="inferred from homology"/>
<dbReference type="OrthoDB" id="198735at2759"/>
<evidence type="ECO:0000313" key="6">
    <source>
        <dbReference type="EMBL" id="KAG0147726.1"/>
    </source>
</evidence>
<dbReference type="Proteomes" id="UP000886653">
    <property type="component" value="Unassembled WGS sequence"/>
</dbReference>
<feature type="domain" description="Pirin C-terminal" evidence="5">
    <location>
        <begin position="198"/>
        <end position="306"/>
    </location>
</feature>
<dbReference type="PANTHER" id="PTHR13903">
    <property type="entry name" value="PIRIN-RELATED"/>
    <property type="match status" value="1"/>
</dbReference>
<dbReference type="InterPro" id="IPR011051">
    <property type="entry name" value="RmlC_Cupin_sf"/>
</dbReference>
<evidence type="ECO:0000259" key="4">
    <source>
        <dbReference type="Pfam" id="PF02678"/>
    </source>
</evidence>
<dbReference type="InterPro" id="IPR008778">
    <property type="entry name" value="Pirin_C_dom"/>
</dbReference>
<evidence type="ECO:0000256" key="2">
    <source>
        <dbReference type="PIRSR" id="PIRSR006232-1"/>
    </source>
</evidence>
<organism evidence="6 7">
    <name type="scientific">Cronartium quercuum f. sp. fusiforme G11</name>
    <dbReference type="NCBI Taxonomy" id="708437"/>
    <lineage>
        <taxon>Eukaryota</taxon>
        <taxon>Fungi</taxon>
        <taxon>Dikarya</taxon>
        <taxon>Basidiomycota</taxon>
        <taxon>Pucciniomycotina</taxon>
        <taxon>Pucciniomycetes</taxon>
        <taxon>Pucciniales</taxon>
        <taxon>Coleosporiaceae</taxon>
        <taxon>Cronartium</taxon>
    </lineage>
</organism>
<comment type="caution">
    <text evidence="6">The sequence shown here is derived from an EMBL/GenBank/DDBJ whole genome shotgun (WGS) entry which is preliminary data.</text>
</comment>
<dbReference type="Pfam" id="PF02678">
    <property type="entry name" value="Pirin"/>
    <property type="match status" value="1"/>
</dbReference>
<evidence type="ECO:0000256" key="1">
    <source>
        <dbReference type="ARBA" id="ARBA00008416"/>
    </source>
</evidence>
<sequence length="322" mass="35168">MSLPKPSQLHQLTSLPSGHSRTLLRSILAIETAEGAGAVVRRSIGTQGLKNFDPFLMLDHFKVGMGAGFPDHPHRGQATVTYMLEGQFQHEDFAGHSGLISPGDLQWMIAGKGIVHAEMPVHEPGGPDPTGLQLWIDLPKEHKMVPPQYQELRDEHIPRVELESGVQVKVISGISHGVESPVKHLGGCWYFDILLPRPPSRVFQAIPKGWNAFVYGLEGKAKFGTNSTDNGTTATAEAFHTTVLSAKDDEEGIEITNVDPKGGPVRLVLIAGEPLNQPVVQYGPFVMNTKAEIQEAFYDYQNGRNGFEQAGKWASTIGGRQR</sequence>
<feature type="binding site" evidence="2">
    <location>
        <position position="116"/>
    </location>
    <ligand>
        <name>Fe cation</name>
        <dbReference type="ChEBI" id="CHEBI:24875"/>
    </ligand>
</feature>
<dbReference type="InterPro" id="IPR012093">
    <property type="entry name" value="Pirin"/>
</dbReference>
<accession>A0A9P6TCT8</accession>
<gene>
    <name evidence="6" type="ORF">CROQUDRAFT_655717</name>
</gene>
<evidence type="ECO:0000313" key="7">
    <source>
        <dbReference type="Proteomes" id="UP000886653"/>
    </source>
</evidence>